<feature type="transmembrane region" description="Helical" evidence="1">
    <location>
        <begin position="12"/>
        <end position="32"/>
    </location>
</feature>
<keyword evidence="1" id="KW-0812">Transmembrane</keyword>
<evidence type="ECO:0000256" key="1">
    <source>
        <dbReference type="SAM" id="Phobius"/>
    </source>
</evidence>
<sequence length="153" mass="16448">MKDTPPSLWKLGLLAFLVPLGACTALQMWIIYRTPPVSESHAELLTGVADGFTDPITLLGMFTGLFSLASWYLYCQRRFANVPLVLEEPPSGAPVQEQLRVAQYNYAIACRGTEADRAFIGGAVLGVSAVSLNLVLTLMGIAPARIFATAVGF</sequence>
<feature type="transmembrane region" description="Helical" evidence="1">
    <location>
        <begin position="52"/>
        <end position="74"/>
    </location>
</feature>
<name>A0A1H6DVT9_9GAMM</name>
<gene>
    <name evidence="2" type="ORF">SAMN05444390_11214</name>
</gene>
<dbReference type="AlphaFoldDB" id="A0A1H6DVT9"/>
<evidence type="ECO:0000313" key="3">
    <source>
        <dbReference type="Proteomes" id="UP000236745"/>
    </source>
</evidence>
<evidence type="ECO:0000313" key="2">
    <source>
        <dbReference type="EMBL" id="SEG89410.1"/>
    </source>
</evidence>
<protein>
    <submittedName>
        <fullName evidence="2">Uncharacterized protein</fullName>
    </submittedName>
</protein>
<reference evidence="2 3" key="1">
    <citation type="submission" date="2016-10" db="EMBL/GenBank/DDBJ databases">
        <authorList>
            <person name="de Groot N.N."/>
        </authorList>
    </citation>
    <scope>NUCLEOTIDE SEQUENCE [LARGE SCALE GENOMIC DNA]</scope>
    <source>
        <strain evidence="2 3">DSM 22012</strain>
    </source>
</reference>
<organism evidence="2 3">
    <name type="scientific">Marinobacterium lutimaris</name>
    <dbReference type="NCBI Taxonomy" id="568106"/>
    <lineage>
        <taxon>Bacteria</taxon>
        <taxon>Pseudomonadati</taxon>
        <taxon>Pseudomonadota</taxon>
        <taxon>Gammaproteobacteria</taxon>
        <taxon>Oceanospirillales</taxon>
        <taxon>Oceanospirillaceae</taxon>
        <taxon>Marinobacterium</taxon>
    </lineage>
</organism>
<proteinExistence type="predicted"/>
<dbReference type="EMBL" id="FNVQ01000012">
    <property type="protein sequence ID" value="SEG89410.1"/>
    <property type="molecule type" value="Genomic_DNA"/>
</dbReference>
<feature type="transmembrane region" description="Helical" evidence="1">
    <location>
        <begin position="118"/>
        <end position="142"/>
    </location>
</feature>
<dbReference type="Proteomes" id="UP000236745">
    <property type="component" value="Unassembled WGS sequence"/>
</dbReference>
<keyword evidence="3" id="KW-1185">Reference proteome</keyword>
<keyword evidence="1" id="KW-0472">Membrane</keyword>
<accession>A0A1H6DVT9</accession>
<keyword evidence="1" id="KW-1133">Transmembrane helix</keyword>